<evidence type="ECO:0000256" key="4">
    <source>
        <dbReference type="ARBA" id="ARBA00023163"/>
    </source>
</evidence>
<dbReference type="eggNOG" id="COG1595">
    <property type="taxonomic scope" value="Bacteria"/>
</dbReference>
<dbReference type="NCBIfam" id="TIGR02937">
    <property type="entry name" value="sigma70-ECF"/>
    <property type="match status" value="1"/>
</dbReference>
<dbReference type="Gene3D" id="1.10.10.10">
    <property type="entry name" value="Winged helix-like DNA-binding domain superfamily/Winged helix DNA-binding domain"/>
    <property type="match status" value="1"/>
</dbReference>
<protein>
    <submittedName>
        <fullName evidence="7">RNA polymerase sigma-70 factor, Bacteroides expansion family 1</fullName>
    </submittedName>
</protein>
<evidence type="ECO:0000313" key="7">
    <source>
        <dbReference type="EMBL" id="SJZ64382.1"/>
    </source>
</evidence>
<proteinExistence type="inferred from homology"/>
<comment type="similarity">
    <text evidence="1">Belongs to the sigma-70 factor family. ECF subfamily.</text>
</comment>
<dbReference type="SUPFAM" id="SSF88659">
    <property type="entry name" value="Sigma3 and sigma4 domains of RNA polymerase sigma factors"/>
    <property type="match status" value="1"/>
</dbReference>
<dbReference type="Proteomes" id="UP000190065">
    <property type="component" value="Unassembled WGS sequence"/>
</dbReference>
<dbReference type="PANTHER" id="PTHR43133">
    <property type="entry name" value="RNA POLYMERASE ECF-TYPE SIGMA FACTO"/>
    <property type="match status" value="1"/>
</dbReference>
<dbReference type="GO" id="GO:0006352">
    <property type="term" value="P:DNA-templated transcription initiation"/>
    <property type="evidence" value="ECO:0007669"/>
    <property type="project" value="InterPro"/>
</dbReference>
<dbReference type="AlphaFoldDB" id="A0A1T4MBQ4"/>
<evidence type="ECO:0000256" key="3">
    <source>
        <dbReference type="ARBA" id="ARBA00023082"/>
    </source>
</evidence>
<dbReference type="InterPro" id="IPR014284">
    <property type="entry name" value="RNA_pol_sigma-70_dom"/>
</dbReference>
<sequence>MGSAFPHLQCHESMQCAHVGVDMNGKVFLFLFKNNLLLCYKIKIFIYICIANLSYAAQSACALKVNNHRLRPVRQRSHSGKKMAQRPTFWSKSNKLLRTMDAPYHELLLAAAGSELGFNSLIQRFSSMLYSHAYGILGNKEMAEEVVSDVFFETWKRRKQLVELNNVRSWLCRVVHRKAIDYLRREKRRGNTISVDYFGMQDFLFPEMCTPCDTLISREDLTLLNAAIERLPPKCRYVFFLAKVGHMPYIEIAELLDITVSTVNYHVNFAIKTLRSTLMRTQHFALAR</sequence>
<dbReference type="SUPFAM" id="SSF88946">
    <property type="entry name" value="Sigma2 domain of RNA polymerase sigma factors"/>
    <property type="match status" value="1"/>
</dbReference>
<name>A0A1T4MBQ4_9BACT</name>
<feature type="domain" description="RNA polymerase sigma factor 70 region 4 type 2" evidence="6">
    <location>
        <begin position="224"/>
        <end position="274"/>
    </location>
</feature>
<keyword evidence="4" id="KW-0804">Transcription</keyword>
<evidence type="ECO:0000256" key="1">
    <source>
        <dbReference type="ARBA" id="ARBA00010641"/>
    </source>
</evidence>
<gene>
    <name evidence="7" type="ORF">SAMN02745202_00689</name>
</gene>
<dbReference type="Gene3D" id="1.10.1740.10">
    <property type="match status" value="1"/>
</dbReference>
<accession>A0A1T4MBQ4</accession>
<dbReference type="InterPro" id="IPR036388">
    <property type="entry name" value="WH-like_DNA-bd_sf"/>
</dbReference>
<dbReference type="PANTHER" id="PTHR43133:SF46">
    <property type="entry name" value="RNA POLYMERASE SIGMA-70 FACTOR ECF SUBFAMILY"/>
    <property type="match status" value="1"/>
</dbReference>
<keyword evidence="2" id="KW-0805">Transcription regulation</keyword>
<dbReference type="InterPro" id="IPR007627">
    <property type="entry name" value="RNA_pol_sigma70_r2"/>
</dbReference>
<dbReference type="InterPro" id="IPR039425">
    <property type="entry name" value="RNA_pol_sigma-70-like"/>
</dbReference>
<evidence type="ECO:0000259" key="5">
    <source>
        <dbReference type="Pfam" id="PF04542"/>
    </source>
</evidence>
<feature type="domain" description="RNA polymerase sigma-70 region 2" evidence="5">
    <location>
        <begin position="121"/>
        <end position="189"/>
    </location>
</feature>
<reference evidence="7 8" key="1">
    <citation type="submission" date="2017-02" db="EMBL/GenBank/DDBJ databases">
        <authorList>
            <person name="Peterson S.W."/>
        </authorList>
    </citation>
    <scope>NUCLEOTIDE SEQUENCE [LARGE SCALE GENOMIC DNA]</scope>
    <source>
        <strain evidence="7 8">ATCC 43324</strain>
    </source>
</reference>
<keyword evidence="3" id="KW-0731">Sigma factor</keyword>
<evidence type="ECO:0000259" key="6">
    <source>
        <dbReference type="Pfam" id="PF08281"/>
    </source>
</evidence>
<dbReference type="EMBL" id="FUXK01000006">
    <property type="protein sequence ID" value="SJZ64382.1"/>
    <property type="molecule type" value="Genomic_DNA"/>
</dbReference>
<dbReference type="InterPro" id="IPR013325">
    <property type="entry name" value="RNA_pol_sigma_r2"/>
</dbReference>
<dbReference type="Pfam" id="PF04542">
    <property type="entry name" value="Sigma70_r2"/>
    <property type="match status" value="1"/>
</dbReference>
<dbReference type="InterPro" id="IPR013324">
    <property type="entry name" value="RNA_pol_sigma_r3/r4-like"/>
</dbReference>
<evidence type="ECO:0000313" key="8">
    <source>
        <dbReference type="Proteomes" id="UP000190065"/>
    </source>
</evidence>
<dbReference type="GO" id="GO:0003677">
    <property type="term" value="F:DNA binding"/>
    <property type="evidence" value="ECO:0007669"/>
    <property type="project" value="InterPro"/>
</dbReference>
<dbReference type="GO" id="GO:0016987">
    <property type="term" value="F:sigma factor activity"/>
    <property type="evidence" value="ECO:0007669"/>
    <property type="project" value="UniProtKB-KW"/>
</dbReference>
<evidence type="ECO:0000256" key="2">
    <source>
        <dbReference type="ARBA" id="ARBA00023015"/>
    </source>
</evidence>
<organism evidence="7 8">
    <name type="scientific">Segatella oulorum</name>
    <dbReference type="NCBI Taxonomy" id="28136"/>
    <lineage>
        <taxon>Bacteria</taxon>
        <taxon>Pseudomonadati</taxon>
        <taxon>Bacteroidota</taxon>
        <taxon>Bacteroidia</taxon>
        <taxon>Bacteroidales</taxon>
        <taxon>Prevotellaceae</taxon>
        <taxon>Segatella</taxon>
    </lineage>
</organism>
<dbReference type="STRING" id="28136.SAMN02745202_00689"/>
<dbReference type="InterPro" id="IPR013249">
    <property type="entry name" value="RNA_pol_sigma70_r4_t2"/>
</dbReference>
<dbReference type="Pfam" id="PF08281">
    <property type="entry name" value="Sigma70_r4_2"/>
    <property type="match status" value="1"/>
</dbReference>